<accession>A0A542E6J9</accession>
<protein>
    <recommendedName>
        <fullName evidence="3">MucB/RseB-like sigma(E) regulatory protein</fullName>
    </recommendedName>
</protein>
<dbReference type="Proteomes" id="UP000317893">
    <property type="component" value="Unassembled WGS sequence"/>
</dbReference>
<comment type="caution">
    <text evidence="1">The sequence shown here is derived from an EMBL/GenBank/DDBJ whole genome shotgun (WGS) entry which is preliminary data.</text>
</comment>
<dbReference type="OrthoDB" id="4860341at2"/>
<dbReference type="Gene3D" id="2.50.20.10">
    <property type="entry name" value="Lipoprotein localisation LolA/LolB/LppX"/>
    <property type="match status" value="1"/>
</dbReference>
<proteinExistence type="predicted"/>
<organism evidence="1 2">
    <name type="scientific">Lapillicoccus jejuensis</name>
    <dbReference type="NCBI Taxonomy" id="402171"/>
    <lineage>
        <taxon>Bacteria</taxon>
        <taxon>Bacillati</taxon>
        <taxon>Actinomycetota</taxon>
        <taxon>Actinomycetes</taxon>
        <taxon>Micrococcales</taxon>
        <taxon>Intrasporangiaceae</taxon>
        <taxon>Lapillicoccus</taxon>
    </lineage>
</organism>
<name>A0A542E6J9_9MICO</name>
<gene>
    <name evidence="1" type="ORF">FB458_4102</name>
</gene>
<dbReference type="RefSeq" id="WP_141850106.1">
    <property type="nucleotide sequence ID" value="NZ_BAAAPR010000019.1"/>
</dbReference>
<dbReference type="AlphaFoldDB" id="A0A542E6J9"/>
<dbReference type="EMBL" id="VFMN01000001">
    <property type="protein sequence ID" value="TQJ10958.1"/>
    <property type="molecule type" value="Genomic_DNA"/>
</dbReference>
<sequence>MNRRGRWTVVLLVVAVLVSLPSVVGAWPVGASDRRDAAALLARVRAAADHPYSGYAESTGSLALPTGGQLSDVASLLGGRTQQRVWWRGPTDWRADTLSPTGELSSRTSAGGTQVFDFEDTDVARSAPDVPGAVRLPRATDTLPPALAARLLSGATAGQVLSLPARRVAGRVADGLRLTPDEPLSSIAHVDVWADRESGVPLTVEVSSRTSATPALSTTFLDFSPGTPDEQVVAFTPPPGARVFTRRRLDLARAVGRDGDASSLPATLLGLPRATAVDGLPGVAQYGRGVTRLAVGELPGEVAGSLRAQLRAAAGVTAVPEGLEVAVGPVGLLVTDPAVTGRSWLLAGTLTPAGLAQAAAALPRAAS</sequence>
<evidence type="ECO:0000313" key="1">
    <source>
        <dbReference type="EMBL" id="TQJ10958.1"/>
    </source>
</evidence>
<keyword evidence="2" id="KW-1185">Reference proteome</keyword>
<reference evidence="1 2" key="1">
    <citation type="submission" date="2019-06" db="EMBL/GenBank/DDBJ databases">
        <title>Sequencing the genomes of 1000 actinobacteria strains.</title>
        <authorList>
            <person name="Klenk H.-P."/>
        </authorList>
    </citation>
    <scope>NUCLEOTIDE SEQUENCE [LARGE SCALE GENOMIC DNA]</scope>
    <source>
        <strain evidence="1 2">DSM 18607</strain>
    </source>
</reference>
<evidence type="ECO:0008006" key="3">
    <source>
        <dbReference type="Google" id="ProtNLM"/>
    </source>
</evidence>
<evidence type="ECO:0000313" key="2">
    <source>
        <dbReference type="Proteomes" id="UP000317893"/>
    </source>
</evidence>